<organism evidence="2 3">
    <name type="scientific">Caenorhabditis japonica</name>
    <dbReference type="NCBI Taxonomy" id="281687"/>
    <lineage>
        <taxon>Eukaryota</taxon>
        <taxon>Metazoa</taxon>
        <taxon>Ecdysozoa</taxon>
        <taxon>Nematoda</taxon>
        <taxon>Chromadorea</taxon>
        <taxon>Rhabditida</taxon>
        <taxon>Rhabditina</taxon>
        <taxon>Rhabditomorpha</taxon>
        <taxon>Rhabditoidea</taxon>
        <taxon>Rhabditidae</taxon>
        <taxon>Peloderinae</taxon>
        <taxon>Caenorhabditis</taxon>
    </lineage>
</organism>
<sequence>MYDVLMNLLPPSHFKVRLSRAQVLKEAVDYIQRLSDFLNDTSSNNDPRALFPQIFDKSRNSNKDAYRRPITLKEGTVHAYISRHELTSDAGLQMSAQNLYFAYVCK</sequence>
<dbReference type="AlphaFoldDB" id="A0A8R1EAP3"/>
<evidence type="ECO:0000313" key="2">
    <source>
        <dbReference type="EnsemblMetazoa" id="CJA32678.1"/>
    </source>
</evidence>
<name>A0A8R1EAP3_CAEJA</name>
<dbReference type="InterPro" id="IPR036638">
    <property type="entry name" value="HLH_DNA-bd_sf"/>
</dbReference>
<dbReference type="SUPFAM" id="SSF47459">
    <property type="entry name" value="HLH, helix-loop-helix DNA-binding domain"/>
    <property type="match status" value="1"/>
</dbReference>
<reference evidence="3" key="1">
    <citation type="submission" date="2010-08" db="EMBL/GenBank/DDBJ databases">
        <authorList>
            <consortium name="Caenorhabditis japonica Sequencing Consortium"/>
            <person name="Wilson R.K."/>
        </authorList>
    </citation>
    <scope>NUCLEOTIDE SEQUENCE [LARGE SCALE GENOMIC DNA]</scope>
    <source>
        <strain evidence="3">DF5081</strain>
    </source>
</reference>
<dbReference type="Proteomes" id="UP000005237">
    <property type="component" value="Unassembled WGS sequence"/>
</dbReference>
<dbReference type="Gene3D" id="4.10.280.10">
    <property type="entry name" value="Helix-loop-helix DNA-binding domain"/>
    <property type="match status" value="1"/>
</dbReference>
<reference evidence="2" key="2">
    <citation type="submission" date="2022-06" db="UniProtKB">
        <authorList>
            <consortium name="EnsemblMetazoa"/>
        </authorList>
    </citation>
    <scope>IDENTIFICATION</scope>
    <source>
        <strain evidence="2">DF5081</strain>
    </source>
</reference>
<dbReference type="EnsemblMetazoa" id="CJA32678.1">
    <property type="protein sequence ID" value="CJA32678.1"/>
    <property type="gene ID" value="WBGene00208525"/>
</dbReference>
<evidence type="ECO:0000259" key="1">
    <source>
        <dbReference type="PROSITE" id="PS50888"/>
    </source>
</evidence>
<keyword evidence="3" id="KW-1185">Reference proteome</keyword>
<feature type="domain" description="BHLH" evidence="1">
    <location>
        <begin position="1"/>
        <end position="34"/>
    </location>
</feature>
<dbReference type="PROSITE" id="PS50888">
    <property type="entry name" value="BHLH"/>
    <property type="match status" value="1"/>
</dbReference>
<dbReference type="InterPro" id="IPR011598">
    <property type="entry name" value="bHLH_dom"/>
</dbReference>
<accession>A0A8R1EAP3</accession>
<protein>
    <submittedName>
        <fullName evidence="2">BHLH domain-containing protein</fullName>
    </submittedName>
</protein>
<proteinExistence type="predicted"/>
<dbReference type="CDD" id="cd00083">
    <property type="entry name" value="bHLH_SF"/>
    <property type="match status" value="1"/>
</dbReference>
<evidence type="ECO:0000313" key="3">
    <source>
        <dbReference type="Proteomes" id="UP000005237"/>
    </source>
</evidence>
<dbReference type="GO" id="GO:0046983">
    <property type="term" value="F:protein dimerization activity"/>
    <property type="evidence" value="ECO:0007669"/>
    <property type="project" value="InterPro"/>
</dbReference>
<dbReference type="Pfam" id="PF00010">
    <property type="entry name" value="HLH"/>
    <property type="match status" value="1"/>
</dbReference>